<sequence>MYQLTAEDLDDCDQIYTPVIRAAAKPNLARLEALLARYTASSKEENLPRWKRLPIDRLSPDYTVNDDLYGRIQSPLNAAIGANLPDNVRFLLAAGVDPNGIKARDMADFSVNFIRGRDFRDNGKTTGEGFVRRDRVLATARGEKGIDHQVCPLTEAELDERRHGFPRFWTEPNIPERNLLFTAKERPPSKERRPLPMLMRPRDRALTALEVAAKTGNLEILDLLRAAGADESAWIQPSTMSSDDADQFKIEGKHTPISALATSSPVHEAIAAGQQSMLRHLLSTCRYSPNYRPRAAPTVALPPLSYAIARCDLNNTGVQRCLVDLLSHPQLDPNLRTPIFSVHPLHFATAHHDPDLLSWLAGFIPGGFAAAGVTALGHTLLHVASLPLTNSQIVAGNTDVARSIHCARTLDPYWSPFRLPSPVHMRFQTPGEMGAKNPQPMTVAQQQAQKATIRVLLEWGGVDVRAKDVDGNTALHYLASTLNVDEETVEMVRQMEGGEAVWQEATNYWGLTPSQLWGE</sequence>
<dbReference type="PANTHER" id="PTHR24189:SF50">
    <property type="entry name" value="ANKYRIN REPEAT AND SOCS BOX PROTEIN 2"/>
    <property type="match status" value="1"/>
</dbReference>
<evidence type="ECO:0000313" key="4">
    <source>
        <dbReference type="EMBL" id="RLL97947.1"/>
    </source>
</evidence>
<dbReference type="STRING" id="1245748.A0A3R7FTR0"/>
<evidence type="ECO:0000256" key="1">
    <source>
        <dbReference type="ARBA" id="ARBA00022737"/>
    </source>
</evidence>
<reference evidence="4 5" key="1">
    <citation type="submission" date="2018-08" db="EMBL/GenBank/DDBJ databases">
        <title>Draft genome sequences of two Aspergillus turcosus clinical strains isolated from bronchoalveolar lavage fluid: one azole-susceptible and the other azole-resistant.</title>
        <authorList>
            <person name="Parent-Michaud M."/>
            <person name="Dufresne P.J."/>
            <person name="Fournier E."/>
            <person name="Martineau C."/>
            <person name="Moreira S."/>
            <person name="Perkins V."/>
            <person name="De Repentigny L."/>
            <person name="Dufresne S.F."/>
        </authorList>
    </citation>
    <scope>NUCLEOTIDE SEQUENCE [LARGE SCALE GENOMIC DNA]</scope>
    <source>
        <strain evidence="4">HMR AF 1038</strain>
    </source>
</reference>
<dbReference type="InterPro" id="IPR036770">
    <property type="entry name" value="Ankyrin_rpt-contain_sf"/>
</dbReference>
<dbReference type="EMBL" id="NIDN02000064">
    <property type="protein sequence ID" value="RLL97947.1"/>
    <property type="molecule type" value="Genomic_DNA"/>
</dbReference>
<keyword evidence="5" id="KW-1185">Reference proteome</keyword>
<name>A0A3R7FTR0_9EURO</name>
<dbReference type="OrthoDB" id="2980193at2759"/>
<keyword evidence="2 3" id="KW-0040">ANK repeat</keyword>
<feature type="repeat" description="ANK" evidence="3">
    <location>
        <begin position="204"/>
        <end position="230"/>
    </location>
</feature>
<dbReference type="SUPFAM" id="SSF48403">
    <property type="entry name" value="Ankyrin repeat"/>
    <property type="match status" value="2"/>
</dbReference>
<dbReference type="AlphaFoldDB" id="A0A3R7FTR0"/>
<accession>A0A3R7FTR0</accession>
<dbReference type="Proteomes" id="UP000215289">
    <property type="component" value="Unassembled WGS sequence"/>
</dbReference>
<dbReference type="Gene3D" id="1.25.40.20">
    <property type="entry name" value="Ankyrin repeat-containing domain"/>
    <property type="match status" value="3"/>
</dbReference>
<evidence type="ECO:0000256" key="2">
    <source>
        <dbReference type="ARBA" id="ARBA00023043"/>
    </source>
</evidence>
<organism evidence="4 5">
    <name type="scientific">Aspergillus turcosus</name>
    <dbReference type="NCBI Taxonomy" id="1245748"/>
    <lineage>
        <taxon>Eukaryota</taxon>
        <taxon>Fungi</taxon>
        <taxon>Dikarya</taxon>
        <taxon>Ascomycota</taxon>
        <taxon>Pezizomycotina</taxon>
        <taxon>Eurotiomycetes</taxon>
        <taxon>Eurotiomycetidae</taxon>
        <taxon>Eurotiales</taxon>
        <taxon>Aspergillaceae</taxon>
        <taxon>Aspergillus</taxon>
        <taxon>Aspergillus subgen. Fumigati</taxon>
    </lineage>
</organism>
<dbReference type="SMART" id="SM00248">
    <property type="entry name" value="ANK"/>
    <property type="match status" value="5"/>
</dbReference>
<dbReference type="PANTHER" id="PTHR24189">
    <property type="entry name" value="MYOTROPHIN"/>
    <property type="match status" value="1"/>
</dbReference>
<comment type="caution">
    <text evidence="4">The sequence shown here is derived from an EMBL/GenBank/DDBJ whole genome shotgun (WGS) entry which is preliminary data.</text>
</comment>
<gene>
    <name evidence="4" type="ORF">CFD26_106015</name>
</gene>
<dbReference type="PROSITE" id="PS50088">
    <property type="entry name" value="ANK_REPEAT"/>
    <property type="match status" value="1"/>
</dbReference>
<dbReference type="InterPro" id="IPR050745">
    <property type="entry name" value="Multifunctional_regulatory"/>
</dbReference>
<evidence type="ECO:0000313" key="5">
    <source>
        <dbReference type="Proteomes" id="UP000215289"/>
    </source>
</evidence>
<proteinExistence type="predicted"/>
<protein>
    <submittedName>
        <fullName evidence="4">Uncharacterized protein</fullName>
    </submittedName>
</protein>
<dbReference type="PROSITE" id="PS50297">
    <property type="entry name" value="ANK_REP_REGION"/>
    <property type="match status" value="1"/>
</dbReference>
<dbReference type="InterPro" id="IPR002110">
    <property type="entry name" value="Ankyrin_rpt"/>
</dbReference>
<evidence type="ECO:0000256" key="3">
    <source>
        <dbReference type="PROSITE-ProRule" id="PRU00023"/>
    </source>
</evidence>
<keyword evidence="1" id="KW-0677">Repeat</keyword>